<accession>F5Y6A7</accession>
<dbReference type="eggNOG" id="COG4447">
    <property type="taxonomic scope" value="Bacteria"/>
</dbReference>
<reference evidence="1 2" key="2">
    <citation type="journal article" date="2011" name="PLoS ONE">
        <title>The Cyst-Dividing Bacterium Ramlibacter tataouinensis TTB310 Genome Reveals a Well-Stocked Toolbox for Adaptation to a Desert Environment.</title>
        <authorList>
            <person name="De Luca G."/>
            <person name="Barakat M."/>
            <person name="Ortet P."/>
            <person name="Fochesato S."/>
            <person name="Jourlin-Castelli C."/>
            <person name="Ansaldi M."/>
            <person name="Py B."/>
            <person name="Fichant G."/>
            <person name="Coutinho P.M."/>
            <person name="Voulhoux R."/>
            <person name="Bastien O."/>
            <person name="Marechal E."/>
            <person name="Henrissat B."/>
            <person name="Quentin Y."/>
            <person name="Noirot P."/>
            <person name="Filloux A."/>
            <person name="Mejean V."/>
            <person name="Dubow M.S."/>
            <person name="Barras F."/>
            <person name="Barbe V."/>
            <person name="Weissenbach J."/>
            <person name="Mihalcescu I."/>
            <person name="Vermeglio A."/>
            <person name="Achouak W."/>
            <person name="Heulin T."/>
        </authorList>
    </citation>
    <scope>NUCLEOTIDE SEQUENCE [LARGE SCALE GENOMIC DNA]</scope>
    <source>
        <strain evidence="2">ATCC BAA-407 / DSM 14655 / LMG 21543 / TTB310</strain>
    </source>
</reference>
<reference evidence="2" key="1">
    <citation type="submission" date="2006-01" db="EMBL/GenBank/DDBJ databases">
        <title>Genome of the cyst-dividing bacterium Ramlibacter tataouinensis.</title>
        <authorList>
            <person name="Barakat M."/>
            <person name="Ortet P."/>
            <person name="De Luca G."/>
            <person name="Jourlin-Castelli C."/>
            <person name="Ansaldi M."/>
            <person name="Py B."/>
            <person name="Fichant G."/>
            <person name="Coutinho P."/>
            <person name="Voulhoux R."/>
            <person name="Bastien O."/>
            <person name="Roy S."/>
            <person name="Marechal E."/>
            <person name="Henrissat B."/>
            <person name="Quentin Y."/>
            <person name="Noirot P."/>
            <person name="Filloux A."/>
            <person name="Mejean V."/>
            <person name="DuBow M."/>
            <person name="Barras F."/>
            <person name="Heulin T."/>
        </authorList>
    </citation>
    <scope>NUCLEOTIDE SEQUENCE [LARGE SCALE GENOMIC DNA]</scope>
    <source>
        <strain evidence="2">ATCC BAA-407 / DSM 14655 / LMG 21543 / TTB310</strain>
    </source>
</reference>
<dbReference type="OrthoDB" id="9767885at2"/>
<name>F5Y6A7_RAMTT</name>
<dbReference type="KEGG" id="rta:Rta_17030"/>
<dbReference type="InterPro" id="IPR015943">
    <property type="entry name" value="WD40/YVTN_repeat-like_dom_sf"/>
</dbReference>
<evidence type="ECO:0000313" key="1">
    <source>
        <dbReference type="EMBL" id="AEG92793.1"/>
    </source>
</evidence>
<organism evidence="1 2">
    <name type="scientific">Ramlibacter tataouinensis (strain ATCC BAA-407 / DSM 14655 / LMG 21543 / TTB310)</name>
    <dbReference type="NCBI Taxonomy" id="365046"/>
    <lineage>
        <taxon>Bacteria</taxon>
        <taxon>Pseudomonadati</taxon>
        <taxon>Pseudomonadota</taxon>
        <taxon>Betaproteobacteria</taxon>
        <taxon>Burkholderiales</taxon>
        <taxon>Comamonadaceae</taxon>
        <taxon>Ramlibacter</taxon>
    </lineage>
</organism>
<dbReference type="AlphaFoldDB" id="F5Y6A7"/>
<gene>
    <name evidence="1" type="ordered locus">Rta_17030</name>
</gene>
<keyword evidence="2" id="KW-1185">Reference proteome</keyword>
<dbReference type="EMBL" id="CP000245">
    <property type="protein sequence ID" value="AEG92793.1"/>
    <property type="molecule type" value="Genomic_DNA"/>
</dbReference>
<evidence type="ECO:0008006" key="3">
    <source>
        <dbReference type="Google" id="ProtNLM"/>
    </source>
</evidence>
<dbReference type="CDD" id="cd15482">
    <property type="entry name" value="Sialidase_non-viral"/>
    <property type="match status" value="1"/>
</dbReference>
<dbReference type="STRING" id="365046.Rta_17030"/>
<dbReference type="Gene3D" id="2.130.10.10">
    <property type="entry name" value="YVTN repeat-like/Quinoprotein amine dehydrogenase"/>
    <property type="match status" value="2"/>
</dbReference>
<sequence length="306" mass="31525">MSWHWVAVNPTGTVMVAAPIPGRIHRSVDSGATWTVSNSPERLWISVDMTPDGTRMAAVGFSGGMYLSTNGGLDWTRIDTTVNPGESLEYESVTISEDGQRIVAVDLGGNVYTSVNGAEAAAANVAGARFRAIDGSADGTFLVAASETGSLFQSADGGVTFTPLAITVDGTAITDSWYRVAVSPDGNTIAAAGNTDFPGAKVSTGVYVSRDRGATWVRGLAESSAYTSLDTSQNGDIIVATRSGNGDVLLSTNGGTSFAPITEPEGEANWRAAAITSDASRLLLAAGTFFSQTGRVYLSSGSVTGE</sequence>
<evidence type="ECO:0000313" key="2">
    <source>
        <dbReference type="Proteomes" id="UP000008385"/>
    </source>
</evidence>
<proteinExistence type="predicted"/>
<dbReference type="InterPro" id="IPR036278">
    <property type="entry name" value="Sialidase_sf"/>
</dbReference>
<dbReference type="RefSeq" id="WP_013901025.1">
    <property type="nucleotide sequence ID" value="NC_015677.1"/>
</dbReference>
<dbReference type="Proteomes" id="UP000008385">
    <property type="component" value="Chromosome"/>
</dbReference>
<protein>
    <recommendedName>
        <fullName evidence="3">Photosynthesis system II assembly factor Ycf48/Hcf136-like domain-containing protein</fullName>
    </recommendedName>
</protein>
<dbReference type="HOGENOM" id="CLU_908740_0_0_4"/>
<dbReference type="SUPFAM" id="SSF50939">
    <property type="entry name" value="Sialidases"/>
    <property type="match status" value="1"/>
</dbReference>